<dbReference type="EMBL" id="FOAB01000004">
    <property type="protein sequence ID" value="SEL38295.1"/>
    <property type="molecule type" value="Genomic_DNA"/>
</dbReference>
<dbReference type="STRING" id="1038014.SAMN04487910_2297"/>
<evidence type="ECO:0000313" key="2">
    <source>
        <dbReference type="Proteomes" id="UP000198521"/>
    </source>
</evidence>
<dbReference type="AlphaFoldDB" id="A0A1H7PSR4"/>
<gene>
    <name evidence="1" type="ORF">SAMN04487910_2297</name>
</gene>
<keyword evidence="2" id="KW-1185">Reference proteome</keyword>
<accession>A0A1H7PSR4</accession>
<name>A0A1H7PSR4_AQUAM</name>
<protein>
    <recommendedName>
        <fullName evidence="3">DUF4249 domain-containing protein</fullName>
    </recommendedName>
</protein>
<dbReference type="RefSeq" id="WP_170837061.1">
    <property type="nucleotide sequence ID" value="NZ_FOAB01000004.1"/>
</dbReference>
<proteinExistence type="predicted"/>
<sequence length="288" mass="32217">MKNLFITSVIIISSLFLSCETDVTSDITLNESTPRLVINGGLERNTITPLTAQRIQLMTTASFLSTEELPSISDASVVVTSNTDSWTFTHTSNGIYENSEIIPEIGNTYTITINWNGETYEGSDSISEVPSFDDFYFEFEEETIATDAGYFVKFDTTDPIDIVNFYYYRLFKNNEFIIVPDPGNSEVLIVSDEFFDGRQRIGVNPNDEVPFEIGDIATAQQLSISEDYFDFLNELFIQTGNLGNPIIGNPPPASIRGNLINLSNPNNRALGYFYAVDIEEDTITIIEN</sequence>
<dbReference type="Pfam" id="PF14054">
    <property type="entry name" value="DUF4249"/>
    <property type="match status" value="1"/>
</dbReference>
<dbReference type="InterPro" id="IPR025345">
    <property type="entry name" value="DUF4249"/>
</dbReference>
<evidence type="ECO:0000313" key="1">
    <source>
        <dbReference type="EMBL" id="SEL38295.1"/>
    </source>
</evidence>
<evidence type="ECO:0008006" key="3">
    <source>
        <dbReference type="Google" id="ProtNLM"/>
    </source>
</evidence>
<organism evidence="1 2">
    <name type="scientific">Aquimarina amphilecti</name>
    <dbReference type="NCBI Taxonomy" id="1038014"/>
    <lineage>
        <taxon>Bacteria</taxon>
        <taxon>Pseudomonadati</taxon>
        <taxon>Bacteroidota</taxon>
        <taxon>Flavobacteriia</taxon>
        <taxon>Flavobacteriales</taxon>
        <taxon>Flavobacteriaceae</taxon>
        <taxon>Aquimarina</taxon>
    </lineage>
</organism>
<dbReference type="Proteomes" id="UP000198521">
    <property type="component" value="Unassembled WGS sequence"/>
</dbReference>
<dbReference type="PROSITE" id="PS51257">
    <property type="entry name" value="PROKAR_LIPOPROTEIN"/>
    <property type="match status" value="1"/>
</dbReference>
<reference evidence="1 2" key="1">
    <citation type="submission" date="2016-10" db="EMBL/GenBank/DDBJ databases">
        <authorList>
            <person name="de Groot N.N."/>
        </authorList>
    </citation>
    <scope>NUCLEOTIDE SEQUENCE [LARGE SCALE GENOMIC DNA]</scope>
    <source>
        <strain evidence="1 2">DSM 25232</strain>
    </source>
</reference>